<dbReference type="GO" id="GO:0016787">
    <property type="term" value="F:hydrolase activity"/>
    <property type="evidence" value="ECO:0007669"/>
    <property type="project" value="UniProtKB-KW"/>
</dbReference>
<dbReference type="GO" id="GO:0043138">
    <property type="term" value="F:3'-5' DNA helicase activity"/>
    <property type="evidence" value="ECO:0007669"/>
    <property type="project" value="TreeGrafter"/>
</dbReference>
<name>A0A151TU19_CAJCA</name>
<keyword evidence="5" id="KW-0547">Nucleotide-binding</keyword>
<keyword evidence="5" id="KW-0378">Hydrolase</keyword>
<comment type="similarity">
    <text evidence="1">Belongs to the helicase family. RecQ subfamily.</text>
</comment>
<keyword evidence="5" id="KW-0347">Helicase</keyword>
<dbReference type="PANTHER" id="PTHR13710">
    <property type="entry name" value="DNA HELICASE RECQ FAMILY MEMBER"/>
    <property type="match status" value="1"/>
</dbReference>
<keyword evidence="2" id="KW-0812">Transmembrane</keyword>
<organism evidence="5 6">
    <name type="scientific">Cajanus cajan</name>
    <name type="common">Pigeon pea</name>
    <name type="synonym">Cajanus indicus</name>
    <dbReference type="NCBI Taxonomy" id="3821"/>
    <lineage>
        <taxon>Eukaryota</taxon>
        <taxon>Viridiplantae</taxon>
        <taxon>Streptophyta</taxon>
        <taxon>Embryophyta</taxon>
        <taxon>Tracheophyta</taxon>
        <taxon>Spermatophyta</taxon>
        <taxon>Magnoliopsida</taxon>
        <taxon>eudicotyledons</taxon>
        <taxon>Gunneridae</taxon>
        <taxon>Pentapetalae</taxon>
        <taxon>rosids</taxon>
        <taxon>fabids</taxon>
        <taxon>Fabales</taxon>
        <taxon>Fabaceae</taxon>
        <taxon>Papilionoideae</taxon>
        <taxon>50 kb inversion clade</taxon>
        <taxon>NPAAA clade</taxon>
        <taxon>indigoferoid/millettioid clade</taxon>
        <taxon>Phaseoleae</taxon>
        <taxon>Cajanus</taxon>
    </lineage>
</organism>
<evidence type="ECO:0000313" key="5">
    <source>
        <dbReference type="EMBL" id="KYP70494.1"/>
    </source>
</evidence>
<evidence type="ECO:0000259" key="3">
    <source>
        <dbReference type="PROSITE" id="PS50030"/>
    </source>
</evidence>
<dbReference type="EMBL" id="CM003605">
    <property type="protein sequence ID" value="KYP70494.1"/>
    <property type="molecule type" value="Genomic_DNA"/>
</dbReference>
<dbReference type="InterPro" id="IPR015940">
    <property type="entry name" value="UBA"/>
</dbReference>
<sequence>MHGNNICSDQVIVEIIEMGFEYSNMVEAIKGVGLSVPSVVEHILNTPKLQEHNKNPLRRQPLRTCRLVRQAKVFDHFHSNDVQEHTEDFPDPIPFVLSEPFQVQDLDVASDWERKVSNLMEKHFGFSSLKSFQKEALSSWLDKSLCFRIPALLSGKVVVVISPLISLMHDQCLKLTKDGISACFLCSGQPDDTVEQKAMRGLYNIVYVCPESVLRLIQPRKSFQKVAELLYLQLTRYIVFLNRIMISVQSTNCVLRENFSASKLKSMEFDIPLMALTATATKVKDNRTSKASYAKDFVTHGEKPPHMGLELPEAIDPPKKPEGRLKFLKEPLEHGPAIIYVSTRKETLRIAKFLCKFGVKAATYNAGVWVIHFFPNNIFVVCMCIINQVIIALIAFGMGIDKLDMYFLMSLEDYCPKAGRVGQHGKFADCNLYANIGSKPSRLPSWKIEEYVDAVLEGLPQEYAPVVSVTESKFVTPPIAEVEALLLAHESRANRFRKQSFSPSINYTQG</sequence>
<dbReference type="AlphaFoldDB" id="A0A151TU19"/>
<dbReference type="InterPro" id="IPR027417">
    <property type="entry name" value="P-loop_NTPase"/>
</dbReference>
<dbReference type="Proteomes" id="UP000075243">
    <property type="component" value="Chromosome 3"/>
</dbReference>
<dbReference type="GO" id="GO:0000724">
    <property type="term" value="P:double-strand break repair via homologous recombination"/>
    <property type="evidence" value="ECO:0007669"/>
    <property type="project" value="TreeGrafter"/>
</dbReference>
<reference evidence="5 6" key="1">
    <citation type="journal article" date="2012" name="Nat. Biotechnol.">
        <title>Draft genome sequence of pigeonpea (Cajanus cajan), an orphan legume crop of resource-poor farmers.</title>
        <authorList>
            <person name="Varshney R.K."/>
            <person name="Chen W."/>
            <person name="Li Y."/>
            <person name="Bharti A.K."/>
            <person name="Saxena R.K."/>
            <person name="Schlueter J.A."/>
            <person name="Donoghue M.T."/>
            <person name="Azam S."/>
            <person name="Fan G."/>
            <person name="Whaley A.M."/>
            <person name="Farmer A.D."/>
            <person name="Sheridan J."/>
            <person name="Iwata A."/>
            <person name="Tuteja R."/>
            <person name="Penmetsa R.V."/>
            <person name="Wu W."/>
            <person name="Upadhyaya H.D."/>
            <person name="Yang S.P."/>
            <person name="Shah T."/>
            <person name="Saxena K.B."/>
            <person name="Michael T."/>
            <person name="McCombie W.R."/>
            <person name="Yang B."/>
            <person name="Zhang G."/>
            <person name="Yang H."/>
            <person name="Wang J."/>
            <person name="Spillane C."/>
            <person name="Cook D.R."/>
            <person name="May G.D."/>
            <person name="Xu X."/>
            <person name="Jackson S.A."/>
        </authorList>
    </citation>
    <scope>NUCLEOTIDE SEQUENCE [LARGE SCALE GENOMIC DNA]</scope>
    <source>
        <strain evidence="6">cv. Asha</strain>
    </source>
</reference>
<dbReference type="Gene3D" id="3.40.50.300">
    <property type="entry name" value="P-loop containing nucleotide triphosphate hydrolases"/>
    <property type="match status" value="2"/>
</dbReference>
<evidence type="ECO:0000256" key="2">
    <source>
        <dbReference type="SAM" id="Phobius"/>
    </source>
</evidence>
<feature type="domain" description="UBA" evidence="3">
    <location>
        <begin position="6"/>
        <end position="46"/>
    </location>
</feature>
<keyword evidence="2" id="KW-0472">Membrane</keyword>
<evidence type="ECO:0000313" key="6">
    <source>
        <dbReference type="Proteomes" id="UP000075243"/>
    </source>
</evidence>
<keyword evidence="5" id="KW-0067">ATP-binding</keyword>
<feature type="transmembrane region" description="Helical" evidence="2">
    <location>
        <begin position="378"/>
        <end position="400"/>
    </location>
</feature>
<dbReference type="GO" id="GO:0005694">
    <property type="term" value="C:chromosome"/>
    <property type="evidence" value="ECO:0007669"/>
    <property type="project" value="TreeGrafter"/>
</dbReference>
<proteinExistence type="inferred from homology"/>
<evidence type="ECO:0000259" key="4">
    <source>
        <dbReference type="PROSITE" id="PS51192"/>
    </source>
</evidence>
<keyword evidence="2" id="KW-1133">Transmembrane helix</keyword>
<dbReference type="PROSITE" id="PS51192">
    <property type="entry name" value="HELICASE_ATP_BIND_1"/>
    <property type="match status" value="1"/>
</dbReference>
<dbReference type="STRING" id="3821.A0A151TU19"/>
<dbReference type="GO" id="GO:0005524">
    <property type="term" value="F:ATP binding"/>
    <property type="evidence" value="ECO:0007669"/>
    <property type="project" value="InterPro"/>
</dbReference>
<dbReference type="PROSITE" id="PS50030">
    <property type="entry name" value="UBA"/>
    <property type="match status" value="1"/>
</dbReference>
<dbReference type="InterPro" id="IPR011545">
    <property type="entry name" value="DEAD/DEAH_box_helicase_dom"/>
</dbReference>
<dbReference type="PANTHER" id="PTHR13710:SF69">
    <property type="entry name" value="ATP-DEPENDENT DNA HELICASE Q-LIKE SIM"/>
    <property type="match status" value="1"/>
</dbReference>
<dbReference type="GO" id="GO:0005634">
    <property type="term" value="C:nucleus"/>
    <property type="evidence" value="ECO:0007669"/>
    <property type="project" value="TreeGrafter"/>
</dbReference>
<dbReference type="SUPFAM" id="SSF52540">
    <property type="entry name" value="P-loop containing nucleoside triphosphate hydrolases"/>
    <property type="match status" value="1"/>
</dbReference>
<dbReference type="GO" id="GO:0009378">
    <property type="term" value="F:four-way junction helicase activity"/>
    <property type="evidence" value="ECO:0007669"/>
    <property type="project" value="TreeGrafter"/>
</dbReference>
<dbReference type="Pfam" id="PF00270">
    <property type="entry name" value="DEAD"/>
    <property type="match status" value="1"/>
</dbReference>
<accession>A0A151TU19</accession>
<keyword evidence="6" id="KW-1185">Reference proteome</keyword>
<dbReference type="EC" id="3.6.1.3" evidence="5"/>
<protein>
    <submittedName>
        <fullName evidence="5">ATP-dependent DNA helicase recQ</fullName>
        <ecNumber evidence="5">3.6.1.3</ecNumber>
    </submittedName>
</protein>
<dbReference type="GO" id="GO:0005737">
    <property type="term" value="C:cytoplasm"/>
    <property type="evidence" value="ECO:0007669"/>
    <property type="project" value="TreeGrafter"/>
</dbReference>
<evidence type="ECO:0000256" key="1">
    <source>
        <dbReference type="ARBA" id="ARBA00005446"/>
    </source>
</evidence>
<gene>
    <name evidence="5" type="ORF">KK1_009714</name>
</gene>
<dbReference type="InterPro" id="IPR014001">
    <property type="entry name" value="Helicase_ATP-bd"/>
</dbReference>
<dbReference type="Gramene" id="C.cajan_09446.t">
    <property type="protein sequence ID" value="C.cajan_09446.t"/>
    <property type="gene ID" value="C.cajan_09446"/>
</dbReference>
<dbReference type="GO" id="GO:0003676">
    <property type="term" value="F:nucleic acid binding"/>
    <property type="evidence" value="ECO:0007669"/>
    <property type="project" value="InterPro"/>
</dbReference>
<feature type="domain" description="Helicase ATP-binding" evidence="4">
    <location>
        <begin position="143"/>
        <end position="298"/>
    </location>
</feature>